<reference evidence="1 2" key="1">
    <citation type="submission" date="2015-11" db="EMBL/GenBank/DDBJ databases">
        <title>Expanding the genomic diversity of Burkholderia species for the development of highly accurate diagnostics.</title>
        <authorList>
            <person name="Sahl J."/>
            <person name="Keim P."/>
            <person name="Wagner D."/>
        </authorList>
    </citation>
    <scope>NUCLEOTIDE SEQUENCE [LARGE SCALE GENOMIC DNA]</scope>
    <source>
        <strain evidence="1 2">MSMB1808WGS</strain>
    </source>
</reference>
<protein>
    <submittedName>
        <fullName evidence="1">Uncharacterized protein</fullName>
    </submittedName>
</protein>
<evidence type="ECO:0000313" key="2">
    <source>
        <dbReference type="Proteomes" id="UP000056453"/>
    </source>
</evidence>
<evidence type="ECO:0000313" key="1">
    <source>
        <dbReference type="EMBL" id="KVP97846.1"/>
    </source>
</evidence>
<accession>A0AAW3MSC8</accession>
<keyword evidence="2" id="KW-1185">Reference proteome</keyword>
<name>A0AAW3MSC8_9BURK</name>
<dbReference type="Proteomes" id="UP000056453">
    <property type="component" value="Unassembled WGS sequence"/>
</dbReference>
<proteinExistence type="predicted"/>
<comment type="caution">
    <text evidence="1">The sequence shown here is derived from an EMBL/GenBank/DDBJ whole genome shotgun (WGS) entry which is preliminary data.</text>
</comment>
<sequence>MDVQSETVPCPGMSQEATLHRVIQALNDIGIEARIVEGATGFLRGVRIVAGALHIAPDCRVSDVLHEAGHVACVPKRYRHRAYDDLDELAREMFDDLDRLDVHPESPLYRAVIQCSDQEATAWAWAFGQHLGVAPEDIIEDHQYPDEITGEGTGSEVRLALSVRMYGGIHGLAHAGFCSTNRFGRLPLYPQLAYWTQEL</sequence>
<gene>
    <name evidence="1" type="ORF">WJ96_04555</name>
</gene>
<dbReference type="EMBL" id="LPBJ01000047">
    <property type="protein sequence ID" value="KVP97846.1"/>
    <property type="molecule type" value="Genomic_DNA"/>
</dbReference>
<dbReference type="AlphaFoldDB" id="A0AAW3MSC8"/>
<organism evidence="1 2">
    <name type="scientific">Burkholderia ubonensis</name>
    <dbReference type="NCBI Taxonomy" id="101571"/>
    <lineage>
        <taxon>Bacteria</taxon>
        <taxon>Pseudomonadati</taxon>
        <taxon>Pseudomonadota</taxon>
        <taxon>Betaproteobacteria</taxon>
        <taxon>Burkholderiales</taxon>
        <taxon>Burkholderiaceae</taxon>
        <taxon>Burkholderia</taxon>
        <taxon>Burkholderia cepacia complex</taxon>
    </lineage>
</organism>